<proteinExistence type="predicted"/>
<dbReference type="EMBL" id="CALYLK010000001">
    <property type="protein sequence ID" value="CAH8187952.1"/>
    <property type="molecule type" value="Genomic_DNA"/>
</dbReference>
<keyword evidence="1" id="KW-0812">Transmembrane</keyword>
<feature type="transmembrane region" description="Helical" evidence="1">
    <location>
        <begin position="67"/>
        <end position="86"/>
    </location>
</feature>
<evidence type="ECO:0000256" key="1">
    <source>
        <dbReference type="SAM" id="Phobius"/>
    </source>
</evidence>
<keyword evidence="3" id="KW-1185">Reference proteome</keyword>
<evidence type="ECO:0000313" key="2">
    <source>
        <dbReference type="EMBL" id="CAH8187952.1"/>
    </source>
</evidence>
<organism evidence="2 3">
    <name type="scientific">Vibrio aestuarianus</name>
    <dbReference type="NCBI Taxonomy" id="28171"/>
    <lineage>
        <taxon>Bacteria</taxon>
        <taxon>Pseudomonadati</taxon>
        <taxon>Pseudomonadota</taxon>
        <taxon>Gammaproteobacteria</taxon>
        <taxon>Vibrionales</taxon>
        <taxon>Vibrionaceae</taxon>
        <taxon>Vibrio</taxon>
    </lineage>
</organism>
<accession>A0ABM9FHY2</accession>
<dbReference type="RefSeq" id="WP_168524187.1">
    <property type="nucleotide sequence ID" value="NZ_CALYLA010000025.1"/>
</dbReference>
<keyword evidence="1" id="KW-0472">Membrane</keyword>
<keyword evidence="1" id="KW-1133">Transmembrane helix</keyword>
<protein>
    <submittedName>
        <fullName evidence="2">Uncharacterized protein</fullName>
    </submittedName>
</protein>
<feature type="transmembrane region" description="Helical" evidence="1">
    <location>
        <begin position="28"/>
        <end position="47"/>
    </location>
</feature>
<dbReference type="Proteomes" id="UP001152658">
    <property type="component" value="Unassembled WGS sequence"/>
</dbReference>
<reference evidence="2" key="1">
    <citation type="submission" date="2022-06" db="EMBL/GenBank/DDBJ databases">
        <authorList>
            <person name="Goudenege D."/>
            <person name="Le Roux F."/>
        </authorList>
    </citation>
    <scope>NUCLEOTIDE SEQUENCE</scope>
    <source>
        <strain evidence="2">12-063</strain>
    </source>
</reference>
<sequence>MKKIWNELILPFIKRWLLAPFSNKVTKMFLYTGAAIVAAPLIEHLIIKVVLLKLFDIDIPIDVPDVPAYVAGVALMFLGGLHNIGFQYINYVQTKYDDGKAQEVLKSQQPHDKKIIDELLVLLPYENTHHWLEQAGYAGLRRDFSHDLQECEKFNDAPYKVYNQSVETAKAALIDQIQDFNVQCMGHLGAQEDTTGEMYLPPFHWKSQGKESEARYYEQVKGVSESGQKVRAMLDQFIEVVKKEGFII</sequence>
<name>A0ABM9FHY2_9VIBR</name>
<gene>
    <name evidence="2" type="ORF">VAE063_1000011</name>
</gene>
<comment type="caution">
    <text evidence="2">The sequence shown here is derived from an EMBL/GenBank/DDBJ whole genome shotgun (WGS) entry which is preliminary data.</text>
</comment>
<evidence type="ECO:0000313" key="3">
    <source>
        <dbReference type="Proteomes" id="UP001152658"/>
    </source>
</evidence>